<dbReference type="EMBL" id="JBHUMM010000015">
    <property type="protein sequence ID" value="MFD2671788.1"/>
    <property type="molecule type" value="Genomic_DNA"/>
</dbReference>
<evidence type="ECO:0000256" key="4">
    <source>
        <dbReference type="ARBA" id="ARBA00038652"/>
    </source>
</evidence>
<dbReference type="EC" id="3.1.21.-" evidence="6"/>
<reference evidence="7" key="1">
    <citation type="journal article" date="2019" name="Int. J. Syst. Evol. Microbiol.">
        <title>The Global Catalogue of Microorganisms (GCM) 10K type strain sequencing project: providing services to taxonomists for standard genome sequencing and annotation.</title>
        <authorList>
            <consortium name="The Broad Institute Genomics Platform"/>
            <consortium name="The Broad Institute Genome Sequencing Center for Infectious Disease"/>
            <person name="Wu L."/>
            <person name="Ma J."/>
        </authorList>
    </citation>
    <scope>NUCLEOTIDE SEQUENCE [LARGE SCALE GENOMIC DNA]</scope>
    <source>
        <strain evidence="7">KCTC 33676</strain>
    </source>
</reference>
<keyword evidence="6" id="KW-0255">Endonuclease</keyword>
<evidence type="ECO:0000256" key="1">
    <source>
        <dbReference type="ARBA" id="ARBA00010923"/>
    </source>
</evidence>
<keyword evidence="6" id="KW-0378">Hydrolase</keyword>
<dbReference type="InterPro" id="IPR000055">
    <property type="entry name" value="Restrct_endonuc_typeI_TRD"/>
</dbReference>
<gene>
    <name evidence="6" type="ORF">ACFSUC_09230</name>
</gene>
<dbReference type="GO" id="GO:0004519">
    <property type="term" value="F:endonuclease activity"/>
    <property type="evidence" value="ECO:0007669"/>
    <property type="project" value="UniProtKB-KW"/>
</dbReference>
<evidence type="ECO:0000259" key="5">
    <source>
        <dbReference type="Pfam" id="PF01420"/>
    </source>
</evidence>
<keyword evidence="2" id="KW-0680">Restriction system</keyword>
<dbReference type="Proteomes" id="UP001597497">
    <property type="component" value="Unassembled WGS sequence"/>
</dbReference>
<protein>
    <submittedName>
        <fullName evidence="6">Restriction endonuclease subunit S</fullName>
        <ecNumber evidence="6">3.1.21.-</ecNumber>
    </submittedName>
</protein>
<dbReference type="CDD" id="cd17264">
    <property type="entry name" value="RMtype1_S_Eco3763I-TRD2-CR2_like"/>
    <property type="match status" value="1"/>
</dbReference>
<keyword evidence="6" id="KW-0540">Nuclease</keyword>
<keyword evidence="3" id="KW-0238">DNA-binding</keyword>
<dbReference type="Pfam" id="PF01420">
    <property type="entry name" value="Methylase_S"/>
    <property type="match status" value="2"/>
</dbReference>
<name>A0ABW5RA43_9BACL</name>
<dbReference type="Gene3D" id="3.90.220.20">
    <property type="entry name" value="DNA methylase specificity domains"/>
    <property type="match status" value="2"/>
</dbReference>
<dbReference type="RefSeq" id="WP_379929262.1">
    <property type="nucleotide sequence ID" value="NZ_JBHUMM010000015.1"/>
</dbReference>
<evidence type="ECO:0000313" key="6">
    <source>
        <dbReference type="EMBL" id="MFD2671788.1"/>
    </source>
</evidence>
<comment type="caution">
    <text evidence="6">The sequence shown here is derived from an EMBL/GenBank/DDBJ whole genome shotgun (WGS) entry which is preliminary data.</text>
</comment>
<dbReference type="InterPro" id="IPR044946">
    <property type="entry name" value="Restrct_endonuc_typeI_TRD_sf"/>
</dbReference>
<dbReference type="CDD" id="cd17524">
    <property type="entry name" value="RMtype1_S_EcoUTORF5051P-TRD2-CR2_like"/>
    <property type="match status" value="1"/>
</dbReference>
<evidence type="ECO:0000313" key="7">
    <source>
        <dbReference type="Proteomes" id="UP001597497"/>
    </source>
</evidence>
<evidence type="ECO:0000256" key="3">
    <source>
        <dbReference type="ARBA" id="ARBA00023125"/>
    </source>
</evidence>
<comment type="similarity">
    <text evidence="1">Belongs to the type-I restriction system S methylase family.</text>
</comment>
<feature type="domain" description="Type I restriction modification DNA specificity" evidence="5">
    <location>
        <begin position="68"/>
        <end position="235"/>
    </location>
</feature>
<dbReference type="PANTHER" id="PTHR43140">
    <property type="entry name" value="TYPE-1 RESTRICTION ENZYME ECOKI SPECIFICITY PROTEIN"/>
    <property type="match status" value="1"/>
</dbReference>
<organism evidence="6 7">
    <name type="scientific">Marinicrinis sediminis</name>
    <dbReference type="NCBI Taxonomy" id="1652465"/>
    <lineage>
        <taxon>Bacteria</taxon>
        <taxon>Bacillati</taxon>
        <taxon>Bacillota</taxon>
        <taxon>Bacilli</taxon>
        <taxon>Bacillales</taxon>
        <taxon>Paenibacillaceae</taxon>
    </lineage>
</organism>
<dbReference type="GO" id="GO:0016787">
    <property type="term" value="F:hydrolase activity"/>
    <property type="evidence" value="ECO:0007669"/>
    <property type="project" value="UniProtKB-KW"/>
</dbReference>
<sequence>MNGQDLKKSILQLAIQGKLVEQREEEGTAKELLEHIEVEKEKLIKDGKIKKQKKLPEISEDEIPFDIPESWEWDRLGNVLQIINGDRGKNYPSKDKLINKGIPFISALNIENQSISEEKLLYMNEEQYEKLGSGKLILGDLVLCIRGSLGKNGRYPFERGAIASSLVILRSYMQEETYYSFITKYLNSGLFNNEVLKYNNGTAQPNLGARDLAKFLIPVPPLEEQKRIVAKIEELMPYVEKYNKAYSEVEELNKKFPEDMQKSILQYAIQGKLVEQREEEGTAEELYQRIQEEKTRLVKEGKIKKEKQLAPILEEKIRFDIPESWKWVSIGQVCSNITYGTSKKSSKEGKIAVLRMGNLQGGIIDYSKLVYSSDDEDIKKYKVEKNDLLFNRTNSRELVGKTAIYKSELPAIYAGYLVRITPVLVCSDYINFVMQSNYYWRYCQSVRSDAIGQSNINAEKLKSFVFPLPPLEEQKRIVEKIEELLPFTKQLVK</sequence>
<comment type="subunit">
    <text evidence="4">The methyltransferase is composed of M and S polypeptides.</text>
</comment>
<dbReference type="PANTHER" id="PTHR43140:SF1">
    <property type="entry name" value="TYPE I RESTRICTION ENZYME ECOKI SPECIFICITY SUBUNIT"/>
    <property type="match status" value="1"/>
</dbReference>
<evidence type="ECO:0000256" key="2">
    <source>
        <dbReference type="ARBA" id="ARBA00022747"/>
    </source>
</evidence>
<dbReference type="SUPFAM" id="SSF116734">
    <property type="entry name" value="DNA methylase specificity domain"/>
    <property type="match status" value="2"/>
</dbReference>
<feature type="domain" description="Type I restriction modification DNA specificity" evidence="5">
    <location>
        <begin position="322"/>
        <end position="485"/>
    </location>
</feature>
<accession>A0ABW5RA43</accession>
<dbReference type="InterPro" id="IPR051212">
    <property type="entry name" value="Type-I_RE_S_subunit"/>
</dbReference>
<proteinExistence type="inferred from homology"/>
<keyword evidence="7" id="KW-1185">Reference proteome</keyword>